<dbReference type="EMBL" id="JANLCJ010000007">
    <property type="protein sequence ID" value="MCS5735591.1"/>
    <property type="molecule type" value="Genomic_DNA"/>
</dbReference>
<gene>
    <name evidence="4" type="ORF">N1032_17745</name>
</gene>
<evidence type="ECO:0000256" key="2">
    <source>
        <dbReference type="SAM" id="SignalP"/>
    </source>
</evidence>
<comment type="caution">
    <text evidence="4">The sequence shown here is derived from an EMBL/GenBank/DDBJ whole genome shotgun (WGS) entry which is preliminary data.</text>
</comment>
<dbReference type="SUPFAM" id="SSF53300">
    <property type="entry name" value="vWA-like"/>
    <property type="match status" value="1"/>
</dbReference>
<sequence>MTKKISAHPFSTVRSRVVAVAAASLMAATAVIAVPSMASADVTDDSGSVTALAGPTTADIVIGARIAYQRVPAGEADLNNPEYLEGVAFELYTPTADGPGEPTGLTCAIPAGAVDCTITVPDVGTGGANEGAQYYVVQTSAGASAYPIDILMTGTASRPDNLRYYPGVTPPVTANATIAFPTPGEGQLTNSGVIASGLDNPSIVPLCTTGSLSLAVQMDISGSVDGEQRMQYRDALQQMVAQLAGSRVDLYLTTFGSTSPVDGRASGPWALDNEDDVAAVLDDISDFTEAVPGDTQQTNWDLALRRIADAPQNFDALLMLTDGAPNQVSNAAGDGGEYVSGSEVTIASVEQAVFSANAVKAKGTRVIAMGIGNGVSGDVYHNLAAISGPVAESDYYQGEWETLTEDLKNVITPLVCSTPVTLEKYVVDPTTGEPALADGWSFGAEVSDVSAGTATLYGDSPQVTGSGDNSTGEATWNVIFDDVAATATLTLTETGQPGYSLVGVDYEITHEDGTSTTGTSTDPALVLTGLAPTDSVDVAYTNAVDPSAATFQVRKVITGSGASLVPSTTPFSFTYSVNGTPAAAPLVVYPNGTAVDGPVLAPGDVVTITESSSLPAVSGVAWGDLPAAQTITLDASTVGVVTFTNTATSLTPANTGGNGGSLAATGADLSSVPPFAGAGVLVLLAGVLTLVITRRREQTANRNS</sequence>
<evidence type="ECO:0000256" key="1">
    <source>
        <dbReference type="SAM" id="Phobius"/>
    </source>
</evidence>
<evidence type="ECO:0000259" key="3">
    <source>
        <dbReference type="PROSITE" id="PS50234"/>
    </source>
</evidence>
<keyword evidence="1" id="KW-0472">Membrane</keyword>
<protein>
    <submittedName>
        <fullName evidence="4">VWA domain-containing protein</fullName>
    </submittedName>
</protein>
<reference evidence="4" key="1">
    <citation type="submission" date="2022-08" db="EMBL/GenBank/DDBJ databases">
        <authorList>
            <person name="Deng Y."/>
            <person name="Han X.-F."/>
            <person name="Zhang Y.-Q."/>
        </authorList>
    </citation>
    <scope>NUCLEOTIDE SEQUENCE</scope>
    <source>
        <strain evidence="4">CPCC 203386</strain>
    </source>
</reference>
<dbReference type="RefSeq" id="WP_259540533.1">
    <property type="nucleotide sequence ID" value="NZ_JANLCJ010000007.1"/>
</dbReference>
<keyword evidence="1" id="KW-1133">Transmembrane helix</keyword>
<dbReference type="PROSITE" id="PS50234">
    <property type="entry name" value="VWFA"/>
    <property type="match status" value="1"/>
</dbReference>
<dbReference type="InterPro" id="IPR036465">
    <property type="entry name" value="vWFA_dom_sf"/>
</dbReference>
<proteinExistence type="predicted"/>
<evidence type="ECO:0000313" key="5">
    <source>
        <dbReference type="Proteomes" id="UP001165586"/>
    </source>
</evidence>
<organism evidence="4 5">
    <name type="scientific">Herbiconiux daphne</name>
    <dbReference type="NCBI Taxonomy" id="2970914"/>
    <lineage>
        <taxon>Bacteria</taxon>
        <taxon>Bacillati</taxon>
        <taxon>Actinomycetota</taxon>
        <taxon>Actinomycetes</taxon>
        <taxon>Micrococcales</taxon>
        <taxon>Microbacteriaceae</taxon>
        <taxon>Herbiconiux</taxon>
    </lineage>
</organism>
<dbReference type="InterPro" id="IPR046022">
    <property type="entry name" value="DUF5979"/>
</dbReference>
<dbReference type="InterPro" id="IPR002035">
    <property type="entry name" value="VWF_A"/>
</dbReference>
<name>A0ABT2H6M5_9MICO</name>
<feature type="transmembrane region" description="Helical" evidence="1">
    <location>
        <begin position="675"/>
        <end position="693"/>
    </location>
</feature>
<dbReference type="Gene3D" id="3.40.50.410">
    <property type="entry name" value="von Willebrand factor, type A domain"/>
    <property type="match status" value="1"/>
</dbReference>
<keyword evidence="2" id="KW-0732">Signal</keyword>
<evidence type="ECO:0000313" key="4">
    <source>
        <dbReference type="EMBL" id="MCS5735591.1"/>
    </source>
</evidence>
<keyword evidence="1" id="KW-0812">Transmembrane</keyword>
<dbReference type="Pfam" id="PF19407">
    <property type="entry name" value="DUF5979"/>
    <property type="match status" value="1"/>
</dbReference>
<feature type="signal peptide" evidence="2">
    <location>
        <begin position="1"/>
        <end position="40"/>
    </location>
</feature>
<accession>A0ABT2H6M5</accession>
<keyword evidence="5" id="KW-1185">Reference proteome</keyword>
<feature type="domain" description="VWFA" evidence="3">
    <location>
        <begin position="213"/>
        <end position="411"/>
    </location>
</feature>
<dbReference type="Proteomes" id="UP001165586">
    <property type="component" value="Unassembled WGS sequence"/>
</dbReference>
<feature type="chain" id="PRO_5047215214" evidence="2">
    <location>
        <begin position="41"/>
        <end position="704"/>
    </location>
</feature>